<dbReference type="EMBL" id="SSNT01000003">
    <property type="protein sequence ID" value="THF82047.1"/>
    <property type="molecule type" value="Genomic_DNA"/>
</dbReference>
<dbReference type="InterPro" id="IPR019699">
    <property type="entry name" value="DUF2584"/>
</dbReference>
<proteinExistence type="predicted"/>
<name>A0A4S4C4E4_9BACI</name>
<dbReference type="Proteomes" id="UP000310334">
    <property type="component" value="Unassembled WGS sequence"/>
</dbReference>
<accession>A0A4S4C4E4</accession>
<comment type="caution">
    <text evidence="1">The sequence shown here is derived from an EMBL/GenBank/DDBJ whole genome shotgun (WGS) entry which is preliminary data.</text>
</comment>
<dbReference type="InterPro" id="IPR015947">
    <property type="entry name" value="PUA-like_sf"/>
</dbReference>
<sequence length="80" mass="9042">MGMPVEFNTMIVTKGNEQRIDENIFQVTKEGYRIYPIDIPIEVRKTKAGEIAGEAIVEKLEIGENKTVVTYRLIALNSTN</sequence>
<dbReference type="Pfam" id="PF10763">
    <property type="entry name" value="DUF2584"/>
    <property type="match status" value="1"/>
</dbReference>
<dbReference type="AlphaFoldDB" id="A0A4S4C4E4"/>
<evidence type="ECO:0000313" key="1">
    <source>
        <dbReference type="EMBL" id="THF82047.1"/>
    </source>
</evidence>
<dbReference type="Gene3D" id="2.40.240.20">
    <property type="entry name" value="Hypothetical PUA domain-like, domain 1"/>
    <property type="match status" value="1"/>
</dbReference>
<protein>
    <submittedName>
        <fullName evidence="1">DUF2584 domain-containing protein</fullName>
    </submittedName>
</protein>
<dbReference type="SUPFAM" id="SSF88697">
    <property type="entry name" value="PUA domain-like"/>
    <property type="match status" value="1"/>
</dbReference>
<dbReference type="RefSeq" id="WP_136352132.1">
    <property type="nucleotide sequence ID" value="NZ_CP046266.1"/>
</dbReference>
<gene>
    <name evidence="1" type="ORF">E6W99_05210</name>
</gene>
<keyword evidence="2" id="KW-1185">Reference proteome</keyword>
<evidence type="ECO:0000313" key="2">
    <source>
        <dbReference type="Proteomes" id="UP000310334"/>
    </source>
</evidence>
<dbReference type="OrthoDB" id="2361576at2"/>
<organism evidence="1 2">
    <name type="scientific">Metabacillus sediminilitoris</name>
    <dbReference type="NCBI Taxonomy" id="2567941"/>
    <lineage>
        <taxon>Bacteria</taxon>
        <taxon>Bacillati</taxon>
        <taxon>Bacillota</taxon>
        <taxon>Bacilli</taxon>
        <taxon>Bacillales</taxon>
        <taxon>Bacillaceae</taxon>
        <taxon>Metabacillus</taxon>
    </lineage>
</organism>
<reference evidence="1 2" key="1">
    <citation type="submission" date="2019-04" db="EMBL/GenBank/DDBJ databases">
        <title>Bacillus sediminilitoris sp. nov., isolated from a tidal flat sediment on the East China Sea.</title>
        <authorList>
            <person name="Wei Y."/>
            <person name="Mao H."/>
            <person name="Fang J."/>
        </authorList>
    </citation>
    <scope>NUCLEOTIDE SEQUENCE [LARGE SCALE GENOMIC DNA]</scope>
    <source>
        <strain evidence="1 2">DSL-17</strain>
    </source>
</reference>